<evidence type="ECO:0000256" key="2">
    <source>
        <dbReference type="SAM" id="MobiDB-lite"/>
    </source>
</evidence>
<keyword evidence="1" id="KW-0175">Coiled coil</keyword>
<evidence type="ECO:0000313" key="3">
    <source>
        <dbReference type="EMBL" id="RMX68040.1"/>
    </source>
</evidence>
<organism evidence="3 4">
    <name type="scientific">Peronospora effusa</name>
    <dbReference type="NCBI Taxonomy" id="542832"/>
    <lineage>
        <taxon>Eukaryota</taxon>
        <taxon>Sar</taxon>
        <taxon>Stramenopiles</taxon>
        <taxon>Oomycota</taxon>
        <taxon>Peronosporomycetes</taxon>
        <taxon>Peronosporales</taxon>
        <taxon>Peronosporaceae</taxon>
        <taxon>Peronospora</taxon>
    </lineage>
</organism>
<dbReference type="InterPro" id="IPR025066">
    <property type="entry name" value="CCDC174-like"/>
</dbReference>
<evidence type="ECO:0000256" key="1">
    <source>
        <dbReference type="ARBA" id="ARBA00023054"/>
    </source>
</evidence>
<feature type="compositionally biased region" description="Basic and acidic residues" evidence="2">
    <location>
        <begin position="202"/>
        <end position="218"/>
    </location>
</feature>
<dbReference type="VEuPathDB" id="FungiDB:DD237_000138"/>
<dbReference type="OrthoDB" id="333551at2759"/>
<dbReference type="EMBL" id="QLLG01000154">
    <property type="protein sequence ID" value="RMX68040.1"/>
    <property type="molecule type" value="Genomic_DNA"/>
</dbReference>
<keyword evidence="4" id="KW-1185">Reference proteome</keyword>
<name>A0A3M6VUH9_9STRA</name>
<sequence length="318" mass="35528">MSLGFLTESALVPSKAKEIKVDAKSLVDLKAVVFQKDQERKRRLQDALISENNDDVSNGPKAFRMGKYAHLRSGSKRHKRSEEDQVGKKHYNRGVEVRIRRDEEAKAREAPDADDDAAWNKISTEMLRKKAKLYDELSSGIGRDHVSGECLVDFEAKREMGSSGVVTMMEILDEFGRTRSVPMDSEEYATFLADQQGLYRGKNGDEKGSDERGNRGEEVKVDGGSFVVSQWEKRLKSTEKTHLKEVHERATLVQSLADSSLAGTAGRKTRKQLRLERLRKQQEEVATSTESTALANATVDSAASEKATAFLQQLSSLM</sequence>
<feature type="region of interest" description="Disordered" evidence="2">
    <location>
        <begin position="199"/>
        <end position="218"/>
    </location>
</feature>
<dbReference type="Proteomes" id="UP000282087">
    <property type="component" value="Unassembled WGS sequence"/>
</dbReference>
<dbReference type="PANTHER" id="PTHR15885:SF1">
    <property type="entry name" value="COILED-COIL DOMAIN-CONTAINING PROTEIN 174"/>
    <property type="match status" value="1"/>
</dbReference>
<evidence type="ECO:0000313" key="4">
    <source>
        <dbReference type="Proteomes" id="UP000282087"/>
    </source>
</evidence>
<gene>
    <name evidence="3" type="ORF">DD238_000087</name>
</gene>
<dbReference type="PANTHER" id="PTHR15885">
    <property type="entry name" value="COILED-COIL DOMAIN-CONTAINING PROTEIN 174"/>
    <property type="match status" value="1"/>
</dbReference>
<accession>A0A3M6VUH9</accession>
<comment type="caution">
    <text evidence="3">The sequence shown here is derived from an EMBL/GenBank/DDBJ whole genome shotgun (WGS) entry which is preliminary data.</text>
</comment>
<dbReference type="AlphaFoldDB" id="A0A3M6VUH9"/>
<reference evidence="3 4" key="1">
    <citation type="submission" date="2018-06" db="EMBL/GenBank/DDBJ databases">
        <title>Comparative genomics of downy mildews reveals potential adaptations to biotrophy.</title>
        <authorList>
            <person name="Fletcher K."/>
            <person name="Klosterman S.J."/>
            <person name="Derevnina L."/>
            <person name="Martin F."/>
            <person name="Koike S."/>
            <person name="Reyes Chin-Wo S."/>
            <person name="Mou B."/>
            <person name="Michelmore R."/>
        </authorList>
    </citation>
    <scope>NUCLEOTIDE SEQUENCE [LARGE SCALE GENOMIC DNA]</scope>
    <source>
        <strain evidence="3 4">R14</strain>
    </source>
</reference>
<dbReference type="GO" id="GO:0005634">
    <property type="term" value="C:nucleus"/>
    <property type="evidence" value="ECO:0007669"/>
    <property type="project" value="TreeGrafter"/>
</dbReference>
<protein>
    <submittedName>
        <fullName evidence="3">Uncharacterized protein</fullName>
    </submittedName>
</protein>
<proteinExistence type="predicted"/>